<feature type="domain" description="Rhodanese" evidence="3">
    <location>
        <begin position="27"/>
        <end position="146"/>
    </location>
</feature>
<dbReference type="AlphaFoldDB" id="A0ABD0LYG0"/>
<reference evidence="4 5" key="1">
    <citation type="journal article" date="2023" name="Sci. Data">
        <title>Genome assembly of the Korean intertidal mud-creeper Batillaria attramentaria.</title>
        <authorList>
            <person name="Patra A.K."/>
            <person name="Ho P.T."/>
            <person name="Jun S."/>
            <person name="Lee S.J."/>
            <person name="Kim Y."/>
            <person name="Won Y.J."/>
        </authorList>
    </citation>
    <scope>NUCLEOTIDE SEQUENCE [LARGE SCALE GENOMIC DNA]</scope>
    <source>
        <strain evidence="4">Wonlab-2016</strain>
    </source>
</reference>
<organism evidence="4 5">
    <name type="scientific">Batillaria attramentaria</name>
    <dbReference type="NCBI Taxonomy" id="370345"/>
    <lineage>
        <taxon>Eukaryota</taxon>
        <taxon>Metazoa</taxon>
        <taxon>Spiralia</taxon>
        <taxon>Lophotrochozoa</taxon>
        <taxon>Mollusca</taxon>
        <taxon>Gastropoda</taxon>
        <taxon>Caenogastropoda</taxon>
        <taxon>Sorbeoconcha</taxon>
        <taxon>Cerithioidea</taxon>
        <taxon>Batillariidae</taxon>
        <taxon>Batillaria</taxon>
    </lineage>
</organism>
<dbReference type="Proteomes" id="UP001519460">
    <property type="component" value="Unassembled WGS sequence"/>
</dbReference>
<comment type="caution">
    <text evidence="4">The sequence shown here is derived from an EMBL/GenBank/DDBJ whole genome shotgun (WGS) entry which is preliminary data.</text>
</comment>
<keyword evidence="5" id="KW-1185">Reference proteome</keyword>
<evidence type="ECO:0000313" key="5">
    <source>
        <dbReference type="Proteomes" id="UP001519460"/>
    </source>
</evidence>
<keyword evidence="2" id="KW-0677">Repeat</keyword>
<accession>A0ABD0LYG0</accession>
<dbReference type="CDD" id="cd01449">
    <property type="entry name" value="TST_Repeat_2"/>
    <property type="match status" value="1"/>
</dbReference>
<gene>
    <name evidence="4" type="ORF">BaRGS_00004467</name>
</gene>
<dbReference type="Pfam" id="PF00581">
    <property type="entry name" value="Rhodanese"/>
    <property type="match status" value="2"/>
</dbReference>
<evidence type="ECO:0000256" key="2">
    <source>
        <dbReference type="ARBA" id="ARBA00022737"/>
    </source>
</evidence>
<protein>
    <recommendedName>
        <fullName evidence="3">Rhodanese domain-containing protein</fullName>
    </recommendedName>
</protein>
<feature type="domain" description="Rhodanese" evidence="3">
    <location>
        <begin position="176"/>
        <end position="289"/>
    </location>
</feature>
<dbReference type="SMART" id="SM00450">
    <property type="entry name" value="RHOD"/>
    <property type="match status" value="2"/>
</dbReference>
<dbReference type="GO" id="GO:0016740">
    <property type="term" value="F:transferase activity"/>
    <property type="evidence" value="ECO:0007669"/>
    <property type="project" value="UniProtKB-KW"/>
</dbReference>
<evidence type="ECO:0000313" key="4">
    <source>
        <dbReference type="EMBL" id="KAK7504163.1"/>
    </source>
</evidence>
<dbReference type="InterPro" id="IPR045078">
    <property type="entry name" value="TST/MPST-like"/>
</dbReference>
<dbReference type="SUPFAM" id="SSF52821">
    <property type="entry name" value="Rhodanese/Cell cycle control phosphatase"/>
    <property type="match status" value="2"/>
</dbReference>
<dbReference type="InterPro" id="IPR001763">
    <property type="entry name" value="Rhodanese-like_dom"/>
</dbReference>
<dbReference type="PANTHER" id="PTHR11364">
    <property type="entry name" value="THIOSULFATE SULFERTANSFERASE"/>
    <property type="match status" value="1"/>
</dbReference>
<proteinExistence type="predicted"/>
<dbReference type="EMBL" id="JACVVK020000016">
    <property type="protein sequence ID" value="KAK7504163.1"/>
    <property type="molecule type" value="Genomic_DNA"/>
</dbReference>
<dbReference type="CDD" id="cd01448">
    <property type="entry name" value="TST_Repeat_1"/>
    <property type="match status" value="1"/>
</dbReference>
<name>A0ABD0LYG0_9CAEN</name>
<keyword evidence="1" id="KW-0808">Transferase</keyword>
<evidence type="ECO:0000256" key="1">
    <source>
        <dbReference type="ARBA" id="ARBA00022679"/>
    </source>
</evidence>
<evidence type="ECO:0000259" key="3">
    <source>
        <dbReference type="PROSITE" id="PS50206"/>
    </source>
</evidence>
<dbReference type="Gene3D" id="3.40.250.10">
    <property type="entry name" value="Rhodanese-like domain"/>
    <property type="match status" value="2"/>
</dbReference>
<sequence>MTILRVGTVVSTHWLRDQLLSLKNVAKHRPMRVLDVSSTMDPEVDGYKEFYQQSHIPESLHISIHKLCPPSNASLHKFPVPDSNRFQDVVESLGICNSTHVITYDRSDTKFALKIWWLFRLFGHNRVSVLDGGFKKWLTDGFEVTVDEPKVQRSLFRPAFNPELLQDYDDMVKHVALKSHQLVDARPPDWYKGSGERPLDVVGGHIPGAKNIPYAALFNEDGTFKSQHELKKVFDAGNVDLGRPIVASCQTAMTACGLAAAACILGKETVPIYNGSFLEWSQRAEPHQIELD</sequence>
<dbReference type="InterPro" id="IPR036873">
    <property type="entry name" value="Rhodanese-like_dom_sf"/>
</dbReference>
<dbReference type="PROSITE" id="PS50206">
    <property type="entry name" value="RHODANESE_3"/>
    <property type="match status" value="2"/>
</dbReference>
<dbReference type="PANTHER" id="PTHR11364:SF27">
    <property type="entry name" value="SULFURTRANSFERASE"/>
    <property type="match status" value="1"/>
</dbReference>